<name>A0A438IS97_VITVI</name>
<feature type="compositionally biased region" description="Polar residues" evidence="1">
    <location>
        <begin position="152"/>
        <end position="166"/>
    </location>
</feature>
<evidence type="ECO:0000256" key="1">
    <source>
        <dbReference type="SAM" id="MobiDB-lite"/>
    </source>
</evidence>
<evidence type="ECO:0000313" key="3">
    <source>
        <dbReference type="EMBL" id="RVW99495.1"/>
    </source>
</evidence>
<gene>
    <name evidence="3" type="primary">GIP_364</name>
    <name evidence="3" type="ORF">CK203_038443</name>
</gene>
<sequence>MVMTWFMNSMNEKIDSNYMCYFTAKELWDNDLDLFNDYEWKSTDDANHYKQTMEAYRIYKFLAGLNVEFDEVRRRIIDRVSLPKISKVFAEVRRKESCRHIMLGKESNSGIVESSVLSVAKDSANKTSSFQPGPGERPQNNKPEGRIYRSNPKANATINESKSSPFSKEQMDHLLKMLKSNSLSGIPSVSLAQTDSAPNVFSCCFNSTPWIIDSRASDHMTSFSNLFNTYSPCSSSEKIRITDGSFSPIAGKGLVKLSENIDLKYVLHVPKLACNLLSNSGKNIGSAKLIDGLYYFDGVFSNKRAQGLSSRKTHQKSQSQHVPLGNDKSGPSRTEAPDITGSPTLNLPSIPFISSLDLDIPIALRKGTLTCTKYPIAKYLSYKKLFKTHKAFTSKISHILVPRNIQEALDDPNWKVAVMKEMNALKRSGTWELVDLPKEKRTVVLIGSEEELERLKRRLVAEFEIKDLGALKYFLGMEFGCKLVQTPIESNIKLLPSKDDGVKDKTISKASWDADLLVTYASGYCFCSKHGHGHLQVEAFTDANWAGCVVDRHSTSGYYTFVGGNLVSWRSKKQNVVARSSTEAEFRLVALGICEVLWIRQLLEELKISSTLPMKLCCDNKTTILIAHNLVLHDRTKHVEIDKHFIKEKLKNGLICIPYIPTTEQVADVLTKGIPTEQFDRLIGKLAIEDIFKPT</sequence>
<dbReference type="Pfam" id="PF22936">
    <property type="entry name" value="Pol_BBD"/>
    <property type="match status" value="1"/>
</dbReference>
<feature type="compositionally biased region" description="Polar residues" evidence="1">
    <location>
        <begin position="307"/>
        <end position="321"/>
    </location>
</feature>
<evidence type="ECO:0000313" key="4">
    <source>
        <dbReference type="Proteomes" id="UP000288805"/>
    </source>
</evidence>
<dbReference type="CDD" id="cd09272">
    <property type="entry name" value="RNase_HI_RT_Ty1"/>
    <property type="match status" value="1"/>
</dbReference>
<dbReference type="EMBL" id="QGNW01000087">
    <property type="protein sequence ID" value="RVW99495.1"/>
    <property type="molecule type" value="Genomic_DNA"/>
</dbReference>
<protein>
    <submittedName>
        <fullName evidence="3">Copia protein</fullName>
    </submittedName>
</protein>
<accession>A0A438IS97</accession>
<proteinExistence type="predicted"/>
<organism evidence="3 4">
    <name type="scientific">Vitis vinifera</name>
    <name type="common">Grape</name>
    <dbReference type="NCBI Taxonomy" id="29760"/>
    <lineage>
        <taxon>Eukaryota</taxon>
        <taxon>Viridiplantae</taxon>
        <taxon>Streptophyta</taxon>
        <taxon>Embryophyta</taxon>
        <taxon>Tracheophyta</taxon>
        <taxon>Spermatophyta</taxon>
        <taxon>Magnoliopsida</taxon>
        <taxon>eudicotyledons</taxon>
        <taxon>Gunneridae</taxon>
        <taxon>Pentapetalae</taxon>
        <taxon>rosids</taxon>
        <taxon>Vitales</taxon>
        <taxon>Vitaceae</taxon>
        <taxon>Viteae</taxon>
        <taxon>Vitis</taxon>
    </lineage>
</organism>
<feature type="region of interest" description="Disordered" evidence="1">
    <location>
        <begin position="123"/>
        <end position="166"/>
    </location>
</feature>
<dbReference type="AlphaFoldDB" id="A0A438IS97"/>
<feature type="region of interest" description="Disordered" evidence="1">
    <location>
        <begin position="307"/>
        <end position="343"/>
    </location>
</feature>
<comment type="caution">
    <text evidence="3">The sequence shown here is derived from an EMBL/GenBank/DDBJ whole genome shotgun (WGS) entry which is preliminary data.</text>
</comment>
<feature type="domain" description="Retrovirus-related Pol polyprotein from transposon TNT 1-94-like beta-barrel" evidence="2">
    <location>
        <begin position="210"/>
        <end position="278"/>
    </location>
</feature>
<dbReference type="PANTHER" id="PTHR11439:SF440">
    <property type="entry name" value="INTEGRASE CATALYTIC DOMAIN-CONTAINING PROTEIN"/>
    <property type="match status" value="1"/>
</dbReference>
<dbReference type="InterPro" id="IPR054722">
    <property type="entry name" value="PolX-like_BBD"/>
</dbReference>
<evidence type="ECO:0000259" key="2">
    <source>
        <dbReference type="Pfam" id="PF22936"/>
    </source>
</evidence>
<dbReference type="Proteomes" id="UP000288805">
    <property type="component" value="Unassembled WGS sequence"/>
</dbReference>
<reference evidence="3 4" key="1">
    <citation type="journal article" date="2018" name="PLoS Genet.">
        <title>Population sequencing reveals clonal diversity and ancestral inbreeding in the grapevine cultivar Chardonnay.</title>
        <authorList>
            <person name="Roach M.J."/>
            <person name="Johnson D.L."/>
            <person name="Bohlmann J."/>
            <person name="van Vuuren H.J."/>
            <person name="Jones S.J."/>
            <person name="Pretorius I.S."/>
            <person name="Schmidt S.A."/>
            <person name="Borneman A.R."/>
        </authorList>
    </citation>
    <scope>NUCLEOTIDE SEQUENCE [LARGE SCALE GENOMIC DNA]</scope>
    <source>
        <strain evidence="4">cv. Chardonnay</strain>
        <tissue evidence="3">Leaf</tissue>
    </source>
</reference>
<dbReference type="PANTHER" id="PTHR11439">
    <property type="entry name" value="GAG-POL-RELATED RETROTRANSPOSON"/>
    <property type="match status" value="1"/>
</dbReference>